<dbReference type="PRINTS" id="PR00507">
    <property type="entry name" value="N12N6MTFRASE"/>
</dbReference>
<comment type="caution">
    <text evidence="4">The sequence shown here is derived from an EMBL/GenBank/DDBJ whole genome shotgun (WGS) entry which is preliminary data.</text>
</comment>
<feature type="domain" description="Helicase ATP-binding" evidence="2">
    <location>
        <begin position="188"/>
        <end position="401"/>
    </location>
</feature>
<accession>A0A101J580</accession>
<dbReference type="RefSeq" id="WP_059139546.1">
    <property type="nucleotide sequence ID" value="NZ_LMBR01000228.1"/>
</dbReference>
<keyword evidence="4" id="KW-0547">Nucleotide-binding</keyword>
<dbReference type="Pfam" id="PF04851">
    <property type="entry name" value="ResIII"/>
    <property type="match status" value="1"/>
</dbReference>
<dbReference type="PROSITE" id="PS51192">
    <property type="entry name" value="HELICASE_ATP_BIND_1"/>
    <property type="match status" value="1"/>
</dbReference>
<reference evidence="4 5" key="1">
    <citation type="submission" date="2015-10" db="EMBL/GenBank/DDBJ databases">
        <title>Draft Genome Sequence of Chlorobium limicola strain Frasassi Growing under Artificial Lighting in the Frasassi Cave System.</title>
        <authorList>
            <person name="Mansor M."/>
            <person name="Macalady J."/>
        </authorList>
    </citation>
    <scope>NUCLEOTIDE SEQUENCE [LARGE SCALE GENOMIC DNA]</scope>
    <source>
        <strain evidence="4 5">Frasassi</strain>
    </source>
</reference>
<dbReference type="SUPFAM" id="SSF52980">
    <property type="entry name" value="Restriction endonuclease-like"/>
    <property type="match status" value="1"/>
</dbReference>
<dbReference type="InterPro" id="IPR011335">
    <property type="entry name" value="Restrct_endonuc-II-like"/>
</dbReference>
<dbReference type="SMART" id="SM00490">
    <property type="entry name" value="HELICc"/>
    <property type="match status" value="1"/>
</dbReference>
<name>A0A101J580_CHLLI</name>
<dbReference type="InterPro" id="IPR001650">
    <property type="entry name" value="Helicase_C-like"/>
</dbReference>
<dbReference type="EMBL" id="LMBR01000228">
    <property type="protein sequence ID" value="KUL20446.1"/>
    <property type="molecule type" value="Genomic_DNA"/>
</dbReference>
<dbReference type="InterPro" id="IPR050742">
    <property type="entry name" value="Helicase_Restrict-Modif_Enz"/>
</dbReference>
<dbReference type="SMART" id="SM00487">
    <property type="entry name" value="DEXDc"/>
    <property type="match status" value="1"/>
</dbReference>
<dbReference type="InterPro" id="IPR039442">
    <property type="entry name" value="Mrr-like_dom"/>
</dbReference>
<dbReference type="OrthoDB" id="9759819at2"/>
<keyword evidence="4" id="KW-0378">Hydrolase</keyword>
<gene>
    <name evidence="4" type="ORF">ASB62_08925</name>
</gene>
<organism evidence="4 5">
    <name type="scientific">Chlorobium limicola</name>
    <dbReference type="NCBI Taxonomy" id="1092"/>
    <lineage>
        <taxon>Bacteria</taxon>
        <taxon>Pseudomonadati</taxon>
        <taxon>Chlorobiota</taxon>
        <taxon>Chlorobiia</taxon>
        <taxon>Chlorobiales</taxon>
        <taxon>Chlorobiaceae</taxon>
        <taxon>Chlorobium/Pelodictyon group</taxon>
        <taxon>Chlorobium</taxon>
    </lineage>
</organism>
<evidence type="ECO:0000313" key="5">
    <source>
        <dbReference type="Proteomes" id="UP000053937"/>
    </source>
</evidence>
<dbReference type="GO" id="GO:0005524">
    <property type="term" value="F:ATP binding"/>
    <property type="evidence" value="ECO:0007669"/>
    <property type="project" value="InterPro"/>
</dbReference>
<proteinExistence type="inferred from homology"/>
<keyword evidence="4" id="KW-0347">Helicase</keyword>
<dbReference type="SUPFAM" id="SSF53335">
    <property type="entry name" value="S-adenosyl-L-methionine-dependent methyltransferases"/>
    <property type="match status" value="1"/>
</dbReference>
<dbReference type="GO" id="GO:0003677">
    <property type="term" value="F:DNA binding"/>
    <property type="evidence" value="ECO:0007669"/>
    <property type="project" value="InterPro"/>
</dbReference>
<keyword evidence="4" id="KW-0067">ATP-binding</keyword>
<evidence type="ECO:0000313" key="4">
    <source>
        <dbReference type="EMBL" id="KUL20446.1"/>
    </source>
</evidence>
<dbReference type="PANTHER" id="PTHR47396:SF1">
    <property type="entry name" value="ATP-DEPENDENT HELICASE IRC3-RELATED"/>
    <property type="match status" value="1"/>
</dbReference>
<dbReference type="InterPro" id="IPR006935">
    <property type="entry name" value="Helicase/UvrB_N"/>
</dbReference>
<dbReference type="Proteomes" id="UP000053937">
    <property type="component" value="Unassembled WGS sequence"/>
</dbReference>
<sequence>MPFHEILAAYRKESFSERDKGDRFERLMQAYLKTDPQYAYRFKCVWLWNEFPARKDFGGKDTGIDLVALTHEGDYWAIQCKCYHDDTVIDKPEVDSFLSTSSREFRDDQLRTTGFSQRLWISTTNRWGSNAEEAIRNQNPPVTRINLYALQHAPVDWHQLEQGVIGDAARTARRVIKPHQQTAVDNAHAHFAANPRGKLIMACGTGKTFTALRIAEHETGGNGLILFMVPSISLLGQTLREWTSFAKEPINPVCICSDPKVSRKHSKNDDTDSTSVLDLALPASTDPNGIVRQLRQMHANKASGLTVVFCTYQSIDVIATAQQLLLKSQNGADAFGIFDLVICDEAHRTTGYTRPGEDASTFTKIHDDAVIRAGKRLYMTATPKLYSDDAKTRAAQADIELCSMDDPEMYGEEFYRIGFGEAVERDLLSDYKVLILTLSDRDIPIALQQAIANPDHEITTDDASKLIGCINALSKQILGDAGVLRSTDPEPMRRAVAFCQTIDVSKRITTIFNTTADDYIRALPEEKRSQMVSVSSRHIDGTMTAPVRDELLGWLKATNAEPGECRLLTNVKCLSEGVDVPALDAVLFLSARNSPVDVVQSVGRVMRTSPGKKYGYIIIPVFVPSDMDPAAALAENERYRVVWTVLNALRAHDDRFNATINKIELNRRRPDQILVGGAGGGYESGEEGQIIPGNEDDAGARAAGMLQEQLALRFQELQNVFYARLVERVGDRRYWEQWAANVADIAQRHTERINALIGKEGHHQAIFNEFLDGLKKNINPAITREETVEMLSQHVITRPVFDALFEGYSFVRHNPVSLSMQRMLDLLEASAIDKDAGTLQKFYESVRKRAADIDNAEGKQRIILELYDKFFRTGFPKMVEKLGIVYTPVEVVDFIIHSVNDLLRQEFGRSLSDENVHILDPFTGTGTFITRLLQSGLVDPADIDRKYSKEIHANEIVLLAYYIAAVNIENAYHDAFGQAKEYKSFDGICLTDTFQLGETDELFSELFARNSERVLRQKNTPLMVIMGNPPYSVGQRSANDNARNQKYERLDKRIAETYAAATNATNKNSLYDSYIRAFRWATDRLFNPGTGGIVAFVSNGAWLDGNSNDGFRKYLEKEYSSIWVFNLRGNQRTSGELSRREGGKIFGSGSRTPIAITLLVRKQEKPEGKATIHYRDIGDYLSREDKLAAIRQYRSLANPSMEWRELQPNDHGDWITRRNDLFGTFVPIGDKADKKSNTYFVPFYSNGVKTQRDAWCYNSSGSVLEENIRYTLAFYNEQAANVRQKTASKTDAAVKSLLTYDAKRISWTYALENDASHGRHHQYEDCIVAAHYRPFFKQKLYFSRVLNERVYQIPKLFPLPDTENLVICVSGVGVTKDFSALIIDVIPDLEVVGKSQCFPLYYYEKQEKRNQTLFDAAAELEYVRRDGVTDFILNRARRMYGNRVQKEEIFYYVYGILHSPDYRTEFADDLKKMLPRIPLVEETRDFWRFSKAGRELADLHLNYEIVPPCEEVEVTGTETCHFAVEKMRFPKKGEKETIIYNSHITITGIPEKAYRYIVNGKSAIEWIMERYQITTHKESGIRNDPNNWSEETGNPRYILDLLLSVITVSMKTVDIVETLPTLKIE</sequence>
<dbReference type="GO" id="GO:0008170">
    <property type="term" value="F:N-methyltransferase activity"/>
    <property type="evidence" value="ECO:0007669"/>
    <property type="project" value="InterPro"/>
</dbReference>
<dbReference type="REBASE" id="149367">
    <property type="entry name" value="CliFORF8925P"/>
</dbReference>
<dbReference type="CDD" id="cd22333">
    <property type="entry name" value="LlaBIII_nuclease-like"/>
    <property type="match status" value="1"/>
</dbReference>
<evidence type="ECO:0000259" key="2">
    <source>
        <dbReference type="PROSITE" id="PS51192"/>
    </source>
</evidence>
<dbReference type="InterPro" id="IPR053980">
    <property type="entry name" value="ISP_coupler"/>
</dbReference>
<dbReference type="PROSITE" id="PS51194">
    <property type="entry name" value="HELICASE_CTER"/>
    <property type="match status" value="1"/>
</dbReference>
<dbReference type="InterPro" id="IPR029063">
    <property type="entry name" value="SAM-dependent_MTases_sf"/>
</dbReference>
<protein>
    <submittedName>
        <fullName evidence="4">Helicase</fullName>
    </submittedName>
</protein>
<evidence type="ECO:0000259" key="3">
    <source>
        <dbReference type="PROSITE" id="PS51194"/>
    </source>
</evidence>
<dbReference type="Pfam" id="PF13156">
    <property type="entry name" value="Mrr_cat_2"/>
    <property type="match status" value="1"/>
</dbReference>
<dbReference type="Gene3D" id="3.40.1350.10">
    <property type="match status" value="1"/>
</dbReference>
<feature type="domain" description="Helicase C-terminal" evidence="3">
    <location>
        <begin position="491"/>
        <end position="664"/>
    </location>
</feature>
<keyword evidence="5" id="KW-1185">Reference proteome</keyword>
<dbReference type="GO" id="GO:0005829">
    <property type="term" value="C:cytosol"/>
    <property type="evidence" value="ECO:0007669"/>
    <property type="project" value="TreeGrafter"/>
</dbReference>
<dbReference type="Gene3D" id="3.40.50.300">
    <property type="entry name" value="P-loop containing nucleotide triphosphate hydrolases"/>
    <property type="match status" value="2"/>
</dbReference>
<dbReference type="SUPFAM" id="SSF52540">
    <property type="entry name" value="P-loop containing nucleoside triphosphate hydrolases"/>
    <property type="match status" value="1"/>
</dbReference>
<dbReference type="GO" id="GO:0016787">
    <property type="term" value="F:hydrolase activity"/>
    <property type="evidence" value="ECO:0007669"/>
    <property type="project" value="InterPro"/>
</dbReference>
<dbReference type="InterPro" id="IPR014001">
    <property type="entry name" value="Helicase_ATP-bd"/>
</dbReference>
<dbReference type="PANTHER" id="PTHR47396">
    <property type="entry name" value="TYPE I RESTRICTION ENZYME ECOKI R PROTEIN"/>
    <property type="match status" value="1"/>
</dbReference>
<evidence type="ECO:0000256" key="1">
    <source>
        <dbReference type="ARBA" id="ARBA00006594"/>
    </source>
</evidence>
<comment type="similarity">
    <text evidence="1">Belongs to the N(4)/N(6)-methyltransferase family.</text>
</comment>
<dbReference type="InterPro" id="IPR041635">
    <property type="entry name" value="Type_ISP_LLaBIII_C"/>
</dbReference>
<dbReference type="Pfam" id="PF22240">
    <property type="entry name" value="ISP_coupler"/>
    <property type="match status" value="1"/>
</dbReference>
<dbReference type="Pfam" id="PF18135">
    <property type="entry name" value="Type_ISP_C"/>
    <property type="match status" value="1"/>
</dbReference>
<dbReference type="Pfam" id="PF02384">
    <property type="entry name" value="N6_Mtase"/>
    <property type="match status" value="1"/>
</dbReference>
<dbReference type="InterPro" id="IPR027417">
    <property type="entry name" value="P-loop_NTPase"/>
</dbReference>
<dbReference type="InterPro" id="IPR011856">
    <property type="entry name" value="tRNA_endonuc-like_dom_sf"/>
</dbReference>
<dbReference type="Gene3D" id="3.40.50.150">
    <property type="entry name" value="Vaccinia Virus protein VP39"/>
    <property type="match status" value="1"/>
</dbReference>
<dbReference type="Pfam" id="PF00271">
    <property type="entry name" value="Helicase_C"/>
    <property type="match status" value="1"/>
</dbReference>
<dbReference type="InterPro" id="IPR003356">
    <property type="entry name" value="DNA_methylase_A-5"/>
</dbReference>
<dbReference type="GO" id="GO:0004386">
    <property type="term" value="F:helicase activity"/>
    <property type="evidence" value="ECO:0007669"/>
    <property type="project" value="UniProtKB-KW"/>
</dbReference>